<reference evidence="2" key="1">
    <citation type="submission" date="2016-05" db="EMBL/GenBank/DDBJ databases">
        <authorList>
            <person name="Lavstsen T."/>
            <person name="Jespersen J.S."/>
        </authorList>
    </citation>
    <scope>NUCLEOTIDE SEQUENCE [LARGE SCALE GENOMIC DNA]</scope>
</reference>
<proteinExistence type="predicted"/>
<evidence type="ECO:0000313" key="2">
    <source>
        <dbReference type="EMBL" id="SBS84042.1"/>
    </source>
</evidence>
<dbReference type="Proteomes" id="UP000078560">
    <property type="component" value="Unassembled WGS sequence"/>
</dbReference>
<organism evidence="2 5">
    <name type="scientific">Plasmodium ovale curtisi</name>
    <dbReference type="NCBI Taxonomy" id="864141"/>
    <lineage>
        <taxon>Eukaryota</taxon>
        <taxon>Sar</taxon>
        <taxon>Alveolata</taxon>
        <taxon>Apicomplexa</taxon>
        <taxon>Aconoidasida</taxon>
        <taxon>Haemosporida</taxon>
        <taxon>Plasmodiidae</taxon>
        <taxon>Plasmodium</taxon>
        <taxon>Plasmodium (Plasmodium)</taxon>
    </lineage>
</organism>
<protein>
    <submittedName>
        <fullName evidence="2">Uncharacterized protein</fullName>
    </submittedName>
</protein>
<gene>
    <name evidence="3" type="ORF">POVCU1_021930</name>
    <name evidence="2" type="ORF">POVCU2_0024120</name>
</gene>
<sequence length="270" mass="30996">MCYIEEKLTVTVNIDKMKKAGEHLCESANIIPALTYNTSTEESNILQYRKKKTLDDDKEGKEKQPTPENNKSSESNANCKNLQNEPKKNIIIKKNSIDFDSLNENIFNINIVLSEKDGNDRNYYAIGNRGEQTIDNDEKDANENECDYKHDAVSPSKKRDSRYSYGNSEDSDGSCLNDINDILKIKNHENMEKKNRTTYISQHKKRIKDRKKEKPSAKKNNPFKSNMLKINKTSKDNVKRASVATTMLQNFSNSETEYSSDCSCDSEKFN</sequence>
<feature type="region of interest" description="Disordered" evidence="1">
    <location>
        <begin position="48"/>
        <end position="82"/>
    </location>
</feature>
<feature type="region of interest" description="Disordered" evidence="1">
    <location>
        <begin position="146"/>
        <end position="171"/>
    </location>
</feature>
<feature type="compositionally biased region" description="Basic and acidic residues" evidence="1">
    <location>
        <begin position="146"/>
        <end position="162"/>
    </location>
</feature>
<evidence type="ECO:0000313" key="5">
    <source>
        <dbReference type="Proteomes" id="UP000078560"/>
    </source>
</evidence>
<name>A0A1A8VWH2_PLAOA</name>
<accession>A0A1A8VWH2</accession>
<evidence type="ECO:0000256" key="1">
    <source>
        <dbReference type="SAM" id="MobiDB-lite"/>
    </source>
</evidence>
<dbReference type="Proteomes" id="UP000078546">
    <property type="component" value="Unassembled WGS sequence"/>
</dbReference>
<feature type="compositionally biased region" description="Basic and acidic residues" evidence="1">
    <location>
        <begin position="53"/>
        <end position="65"/>
    </location>
</feature>
<evidence type="ECO:0000313" key="3">
    <source>
        <dbReference type="EMBL" id="SBS92102.1"/>
    </source>
</evidence>
<reference evidence="4 5" key="2">
    <citation type="submission" date="2016-05" db="EMBL/GenBank/DDBJ databases">
        <authorList>
            <person name="Naeem Raeece"/>
        </authorList>
    </citation>
    <scope>NUCLEOTIDE SEQUENCE [LARGE SCALE GENOMIC DNA]</scope>
</reference>
<feature type="region of interest" description="Disordered" evidence="1">
    <location>
        <begin position="199"/>
        <end position="239"/>
    </location>
</feature>
<dbReference type="AlphaFoldDB" id="A0A1A8VWH2"/>
<feature type="compositionally biased region" description="Polar residues" evidence="1">
    <location>
        <begin position="66"/>
        <end position="82"/>
    </location>
</feature>
<evidence type="ECO:0000313" key="4">
    <source>
        <dbReference type="Proteomes" id="UP000078546"/>
    </source>
</evidence>
<dbReference type="EMBL" id="FLQV01000405">
    <property type="protein sequence ID" value="SBS92102.1"/>
    <property type="molecule type" value="Genomic_DNA"/>
</dbReference>
<dbReference type="EMBL" id="FLQU01000332">
    <property type="protein sequence ID" value="SBS84042.1"/>
    <property type="molecule type" value="Genomic_DNA"/>
</dbReference>